<dbReference type="InterPro" id="IPR036661">
    <property type="entry name" value="Luciferase-like_sf"/>
</dbReference>
<dbReference type="SUPFAM" id="SSF51679">
    <property type="entry name" value="Bacterial luciferase-like"/>
    <property type="match status" value="1"/>
</dbReference>
<dbReference type="CDD" id="cd00347">
    <property type="entry name" value="Flavin_utilizing_monoxygenases"/>
    <property type="match status" value="1"/>
</dbReference>
<evidence type="ECO:0000256" key="2">
    <source>
        <dbReference type="ARBA" id="ARBA00023033"/>
    </source>
</evidence>
<dbReference type="InterPro" id="IPR011251">
    <property type="entry name" value="Luciferase-like_dom"/>
</dbReference>
<comment type="caution">
    <text evidence="4">The sequence shown here is derived from an EMBL/GenBank/DDBJ whole genome shotgun (WGS) entry which is preliminary data.</text>
</comment>
<dbReference type="GO" id="GO:0004497">
    <property type="term" value="F:monooxygenase activity"/>
    <property type="evidence" value="ECO:0007669"/>
    <property type="project" value="UniProtKB-KW"/>
</dbReference>
<dbReference type="Proteomes" id="UP000644693">
    <property type="component" value="Unassembled WGS sequence"/>
</dbReference>
<evidence type="ECO:0000256" key="1">
    <source>
        <dbReference type="ARBA" id="ARBA00023002"/>
    </source>
</evidence>
<dbReference type="GO" id="GO:0016705">
    <property type="term" value="F:oxidoreductase activity, acting on paired donors, with incorporation or reduction of molecular oxygen"/>
    <property type="evidence" value="ECO:0007669"/>
    <property type="project" value="InterPro"/>
</dbReference>
<evidence type="ECO:0000313" key="4">
    <source>
        <dbReference type="EMBL" id="GHD31481.1"/>
    </source>
</evidence>
<evidence type="ECO:0000259" key="3">
    <source>
        <dbReference type="Pfam" id="PF00296"/>
    </source>
</evidence>
<evidence type="ECO:0000313" key="5">
    <source>
        <dbReference type="Proteomes" id="UP000644693"/>
    </source>
</evidence>
<keyword evidence="1" id="KW-0560">Oxidoreductase</keyword>
<keyword evidence="5" id="KW-1185">Reference proteome</keyword>
<name>A0A919CJK0_9GAMM</name>
<feature type="domain" description="Luciferase-like" evidence="3">
    <location>
        <begin position="11"/>
        <end position="268"/>
    </location>
</feature>
<organism evidence="4 5">
    <name type="scientific">Parahalioglobus pacificus</name>
    <dbReference type="NCBI Taxonomy" id="930806"/>
    <lineage>
        <taxon>Bacteria</taxon>
        <taxon>Pseudomonadati</taxon>
        <taxon>Pseudomonadota</taxon>
        <taxon>Gammaproteobacteria</taxon>
        <taxon>Cellvibrionales</taxon>
        <taxon>Halieaceae</taxon>
        <taxon>Parahalioglobus</taxon>
    </lineage>
</organism>
<proteinExistence type="predicted"/>
<dbReference type="GO" id="GO:0005829">
    <property type="term" value="C:cytosol"/>
    <property type="evidence" value="ECO:0007669"/>
    <property type="project" value="TreeGrafter"/>
</dbReference>
<dbReference type="PANTHER" id="PTHR30137">
    <property type="entry name" value="LUCIFERASE-LIKE MONOOXYGENASE"/>
    <property type="match status" value="1"/>
</dbReference>
<protein>
    <recommendedName>
        <fullName evidence="3">Luciferase-like domain-containing protein</fullName>
    </recommendedName>
</protein>
<reference evidence="4" key="2">
    <citation type="submission" date="2020-09" db="EMBL/GenBank/DDBJ databases">
        <authorList>
            <person name="Sun Q."/>
            <person name="Kim S."/>
        </authorList>
    </citation>
    <scope>NUCLEOTIDE SEQUENCE</scope>
    <source>
        <strain evidence="4">KCTC 23430</strain>
    </source>
</reference>
<dbReference type="PANTHER" id="PTHR30137:SF8">
    <property type="entry name" value="BLR5498 PROTEIN"/>
    <property type="match status" value="1"/>
</dbReference>
<sequence length="307" mass="32487">MTIHLGITGWTGRSGWRANAIAEQAAKAEALGYSSYWLPENHLGDARSIPAPLLLLAAAAAKTQRIQLATTSYLLPIRDPILAAEEIAVLDQLCDGRLLLGLGRGIQRDLFELMGIDPADKRRLFAEKLTSIRDALDGKPLSESGATLGPLPVQPSIPLWVAAFGPLAQKQAGALGFPYLASPRESLAALSDNYRRHADAVAEAGLTAVDTVPVMRVVVLARDETDAAKLRGTLAQAAPPANAAPSVALDDWALVGTADTVSGLLADYQRTLGLTHLIAIVRTRGISDAQAEFTFRELPAVIASHNG</sequence>
<dbReference type="RefSeq" id="WP_189476712.1">
    <property type="nucleotide sequence ID" value="NZ_BMYM01000001.1"/>
</dbReference>
<dbReference type="EMBL" id="BMYM01000001">
    <property type="protein sequence ID" value="GHD31481.1"/>
    <property type="molecule type" value="Genomic_DNA"/>
</dbReference>
<gene>
    <name evidence="4" type="ORF">GCM10007053_14580</name>
</gene>
<accession>A0A919CJK0</accession>
<dbReference type="InterPro" id="IPR050766">
    <property type="entry name" value="Bact_Lucif_Oxidored"/>
</dbReference>
<dbReference type="AlphaFoldDB" id="A0A919CJK0"/>
<dbReference type="Pfam" id="PF00296">
    <property type="entry name" value="Bac_luciferase"/>
    <property type="match status" value="1"/>
</dbReference>
<dbReference type="Gene3D" id="3.20.20.30">
    <property type="entry name" value="Luciferase-like domain"/>
    <property type="match status" value="1"/>
</dbReference>
<keyword evidence="2" id="KW-0503">Monooxygenase</keyword>
<reference evidence="4" key="1">
    <citation type="journal article" date="2014" name="Int. J. Syst. Evol. Microbiol.">
        <title>Complete genome sequence of Corynebacterium casei LMG S-19264T (=DSM 44701T), isolated from a smear-ripened cheese.</title>
        <authorList>
            <consortium name="US DOE Joint Genome Institute (JGI-PGF)"/>
            <person name="Walter F."/>
            <person name="Albersmeier A."/>
            <person name="Kalinowski J."/>
            <person name="Ruckert C."/>
        </authorList>
    </citation>
    <scope>NUCLEOTIDE SEQUENCE</scope>
    <source>
        <strain evidence="4">KCTC 23430</strain>
    </source>
</reference>